<dbReference type="GO" id="GO:0000272">
    <property type="term" value="P:polysaccharide catabolic process"/>
    <property type="evidence" value="ECO:0007669"/>
    <property type="project" value="UniProtKB-KW"/>
</dbReference>
<name>A0A9Q0AWC8_9PEZI</name>
<evidence type="ECO:0000256" key="5">
    <source>
        <dbReference type="ARBA" id="ARBA00022729"/>
    </source>
</evidence>
<keyword evidence="12" id="KW-1185">Reference proteome</keyword>
<keyword evidence="6 10" id="KW-0378">Hydrolase</keyword>
<comment type="caution">
    <text evidence="11">The sequence shown here is derived from an EMBL/GenBank/DDBJ whole genome shotgun (WGS) entry which is preliminary data.</text>
</comment>
<proteinExistence type="inferred from homology"/>
<dbReference type="EC" id="3.2.1.132" evidence="10"/>
<gene>
    <name evidence="11" type="ORF">JX265_001334</name>
</gene>
<evidence type="ECO:0000256" key="3">
    <source>
        <dbReference type="ARBA" id="ARBA00007799"/>
    </source>
</evidence>
<comment type="function">
    <text evidence="10">Chitosanase catalyzing the endo-type cleavage of chitosan, the deacylated form of chitin. Chitosanase may be crucial in the degradation of the deacetylated portion of chitin in the fungal cell wall.</text>
</comment>
<evidence type="ECO:0000256" key="2">
    <source>
        <dbReference type="ARBA" id="ARBA00004613"/>
    </source>
</evidence>
<evidence type="ECO:0000256" key="9">
    <source>
        <dbReference type="ARBA" id="ARBA00023326"/>
    </source>
</evidence>
<evidence type="ECO:0000256" key="6">
    <source>
        <dbReference type="ARBA" id="ARBA00022801"/>
    </source>
</evidence>
<dbReference type="Pfam" id="PF07335">
    <property type="entry name" value="Glyco_hydro_75"/>
    <property type="match status" value="1"/>
</dbReference>
<evidence type="ECO:0000256" key="4">
    <source>
        <dbReference type="ARBA" id="ARBA00022525"/>
    </source>
</evidence>
<evidence type="ECO:0000313" key="11">
    <source>
        <dbReference type="EMBL" id="KAI1881094.1"/>
    </source>
</evidence>
<evidence type="ECO:0000256" key="1">
    <source>
        <dbReference type="ARBA" id="ARBA00000405"/>
    </source>
</evidence>
<comment type="similarity">
    <text evidence="3 10">Belongs to the glycosyl hydrolase 75 family.</text>
</comment>
<dbReference type="OrthoDB" id="4756206at2759"/>
<organism evidence="11 12">
    <name type="scientific">Neoarthrinium moseri</name>
    <dbReference type="NCBI Taxonomy" id="1658444"/>
    <lineage>
        <taxon>Eukaryota</taxon>
        <taxon>Fungi</taxon>
        <taxon>Dikarya</taxon>
        <taxon>Ascomycota</taxon>
        <taxon>Pezizomycotina</taxon>
        <taxon>Sordariomycetes</taxon>
        <taxon>Xylariomycetidae</taxon>
        <taxon>Amphisphaeriales</taxon>
        <taxon>Apiosporaceae</taxon>
        <taxon>Neoarthrinium</taxon>
    </lineage>
</organism>
<dbReference type="GO" id="GO:0005576">
    <property type="term" value="C:extracellular region"/>
    <property type="evidence" value="ECO:0007669"/>
    <property type="project" value="UniProtKB-SubCell"/>
</dbReference>
<feature type="chain" id="PRO_5040538587" description="Endo-chitosanase" evidence="10">
    <location>
        <begin position="21"/>
        <end position="273"/>
    </location>
</feature>
<keyword evidence="9 10" id="KW-0624">Polysaccharide degradation</keyword>
<dbReference type="AlphaFoldDB" id="A0A9Q0AWC8"/>
<dbReference type="InterPro" id="IPR009939">
    <property type="entry name" value="Chitosanase_fungal"/>
</dbReference>
<accession>A0A9Q0AWC8</accession>
<keyword evidence="5 10" id="KW-0732">Signal</keyword>
<dbReference type="PANTHER" id="PTHR42061">
    <property type="entry name" value="ENDO-CHITOSANASE"/>
    <property type="match status" value="1"/>
</dbReference>
<dbReference type="Proteomes" id="UP000829685">
    <property type="component" value="Unassembled WGS sequence"/>
</dbReference>
<keyword evidence="7" id="KW-0119">Carbohydrate metabolism</keyword>
<comment type="subcellular location">
    <subcellularLocation>
        <location evidence="2 10">Secreted</location>
    </subcellularLocation>
</comment>
<reference evidence="11" key="1">
    <citation type="submission" date="2021-03" db="EMBL/GenBank/DDBJ databases">
        <title>Revisited historic fungal species revealed as producer of novel bioactive compounds through whole genome sequencing and comparative genomics.</title>
        <authorList>
            <person name="Vignolle G.A."/>
            <person name="Hochenegger N."/>
            <person name="Mach R.L."/>
            <person name="Mach-Aigner A.R."/>
            <person name="Javad Rahimi M."/>
            <person name="Salim K.A."/>
            <person name="Chan C.M."/>
            <person name="Lim L.B.L."/>
            <person name="Cai F."/>
            <person name="Druzhinina I.S."/>
            <person name="U'Ren J.M."/>
            <person name="Derntl C."/>
        </authorList>
    </citation>
    <scope>NUCLEOTIDE SEQUENCE</scope>
    <source>
        <strain evidence="11">TUCIM 5799</strain>
    </source>
</reference>
<evidence type="ECO:0000256" key="8">
    <source>
        <dbReference type="ARBA" id="ARBA00023295"/>
    </source>
</evidence>
<keyword evidence="4" id="KW-0964">Secreted</keyword>
<evidence type="ECO:0000313" key="12">
    <source>
        <dbReference type="Proteomes" id="UP000829685"/>
    </source>
</evidence>
<sequence length="273" mass="30241">MKFYQLLAMGPLLMQALVHGRTVPGNIQSFYTGIVNNQTCQNKLASGFYSTERSRNTFSYCGDHLDDYKVIYIQGTNGALADMDVDCDGDDSPSGDRRCESAEEREPETSFQDIIRGYKKEITELNSVRHSWVVLGNVGRKPKFNPKQYGVLPLSIVAVVCNNQLFYGVWGDEYGVDEDERHGKQMIGEASLALATACFGHSMNGNNGHEPNDVLYIAFPGPDAVPGANGAKWNARSWSEFHASIENLGNKLIQRIPGAGNWTRPALNSPQWK</sequence>
<dbReference type="EMBL" id="JAFIMR010000002">
    <property type="protein sequence ID" value="KAI1881094.1"/>
    <property type="molecule type" value="Genomic_DNA"/>
</dbReference>
<keyword evidence="8 10" id="KW-0326">Glycosidase</keyword>
<dbReference type="GO" id="GO:0016977">
    <property type="term" value="F:chitosanase activity"/>
    <property type="evidence" value="ECO:0007669"/>
    <property type="project" value="UniProtKB-EC"/>
</dbReference>
<evidence type="ECO:0000256" key="7">
    <source>
        <dbReference type="ARBA" id="ARBA00023277"/>
    </source>
</evidence>
<feature type="signal peptide" evidence="10">
    <location>
        <begin position="1"/>
        <end position="20"/>
    </location>
</feature>
<evidence type="ECO:0000256" key="10">
    <source>
        <dbReference type="RuleBase" id="RU361208"/>
    </source>
</evidence>
<comment type="catalytic activity">
    <reaction evidence="1 10">
        <text>Endohydrolysis of beta-(1-&gt;4)-linkages between D-glucosamine residues in a partly acetylated chitosan.</text>
        <dbReference type="EC" id="3.2.1.132"/>
    </reaction>
</comment>
<protein>
    <recommendedName>
        <fullName evidence="10">Endo-chitosanase</fullName>
        <ecNumber evidence="10">3.2.1.132</ecNumber>
    </recommendedName>
</protein>
<dbReference type="PANTHER" id="PTHR42061:SF6">
    <property type="entry name" value="ENDO-CHITOSANASE"/>
    <property type="match status" value="1"/>
</dbReference>